<gene>
    <name evidence="1" type="ORF">Tfer_2339</name>
</gene>
<reference evidence="2" key="1">
    <citation type="submission" date="2015-07" db="EMBL/GenBank/DDBJ databases">
        <title>Complete Genome of Thermincola ferriacetica strain Z-0001T.</title>
        <authorList>
            <person name="Lusk B."/>
            <person name="Badalamenti J.P."/>
            <person name="Parameswaran P."/>
            <person name="Bond D.R."/>
            <person name="Torres C.I."/>
        </authorList>
    </citation>
    <scope>NUCLEOTIDE SEQUENCE [LARGE SCALE GENOMIC DNA]</scope>
    <source>
        <strain evidence="2">Z-0001</strain>
    </source>
</reference>
<organism evidence="1 2">
    <name type="scientific">Thermincola ferriacetica</name>
    <dbReference type="NCBI Taxonomy" id="281456"/>
    <lineage>
        <taxon>Bacteria</taxon>
        <taxon>Bacillati</taxon>
        <taxon>Bacillota</taxon>
        <taxon>Clostridia</taxon>
        <taxon>Eubacteriales</taxon>
        <taxon>Thermincolaceae</taxon>
        <taxon>Thermincola</taxon>
    </lineage>
</organism>
<sequence length="73" mass="7940">MFSGAELWFNPPVFFGGVGGVTGLPRSFVLQNQAEAAVAAMEVKQSMLQGYSIRPPPGRNLLFYLHSGIFCFS</sequence>
<accession>A0A0L6W1N0</accession>
<dbReference type="Proteomes" id="UP000037175">
    <property type="component" value="Unassembled WGS sequence"/>
</dbReference>
<evidence type="ECO:0000313" key="1">
    <source>
        <dbReference type="EMBL" id="KNZ68979.1"/>
    </source>
</evidence>
<name>A0A0L6W1N0_9FIRM</name>
<keyword evidence="2" id="KW-1185">Reference proteome</keyword>
<comment type="caution">
    <text evidence="1">The sequence shown here is derived from an EMBL/GenBank/DDBJ whole genome shotgun (WGS) entry which is preliminary data.</text>
</comment>
<evidence type="ECO:0000313" key="2">
    <source>
        <dbReference type="Proteomes" id="UP000037175"/>
    </source>
</evidence>
<dbReference type="AlphaFoldDB" id="A0A0L6W1N0"/>
<proteinExistence type="predicted"/>
<protein>
    <submittedName>
        <fullName evidence="1">Uncharacterized protein</fullName>
    </submittedName>
</protein>
<dbReference type="EMBL" id="LGTE01000018">
    <property type="protein sequence ID" value="KNZ68979.1"/>
    <property type="molecule type" value="Genomic_DNA"/>
</dbReference>